<keyword evidence="2" id="KW-0812">Transmembrane</keyword>
<dbReference type="SUPFAM" id="SSF74653">
    <property type="entry name" value="TolA/TonB C-terminal domain"/>
    <property type="match status" value="1"/>
</dbReference>
<dbReference type="Pfam" id="PF03544">
    <property type="entry name" value="TonB_C"/>
    <property type="match status" value="1"/>
</dbReference>
<protein>
    <submittedName>
        <fullName evidence="7">TonB family protein</fullName>
    </submittedName>
</protein>
<dbReference type="NCBIfam" id="TIGR01352">
    <property type="entry name" value="tonB_Cterm"/>
    <property type="match status" value="1"/>
</dbReference>
<feature type="compositionally biased region" description="Basic and acidic residues" evidence="5">
    <location>
        <begin position="101"/>
        <end position="118"/>
    </location>
</feature>
<evidence type="ECO:0000256" key="2">
    <source>
        <dbReference type="ARBA" id="ARBA00022692"/>
    </source>
</evidence>
<evidence type="ECO:0000256" key="3">
    <source>
        <dbReference type="ARBA" id="ARBA00022989"/>
    </source>
</evidence>
<gene>
    <name evidence="7" type="ORF">L9G74_18495</name>
</gene>
<dbReference type="RefSeq" id="WP_238898249.1">
    <property type="nucleotide sequence ID" value="NZ_JAKOGG010000021.1"/>
</dbReference>
<evidence type="ECO:0000259" key="6">
    <source>
        <dbReference type="PROSITE" id="PS52015"/>
    </source>
</evidence>
<dbReference type="InterPro" id="IPR037682">
    <property type="entry name" value="TonB_C"/>
</dbReference>
<evidence type="ECO:0000256" key="5">
    <source>
        <dbReference type="SAM" id="MobiDB-lite"/>
    </source>
</evidence>
<keyword evidence="4" id="KW-0472">Membrane</keyword>
<dbReference type="PROSITE" id="PS52015">
    <property type="entry name" value="TONB_CTD"/>
    <property type="match status" value="1"/>
</dbReference>
<proteinExistence type="predicted"/>
<feature type="compositionally biased region" description="Low complexity" evidence="5">
    <location>
        <begin position="62"/>
        <end position="74"/>
    </location>
</feature>
<evidence type="ECO:0000256" key="1">
    <source>
        <dbReference type="ARBA" id="ARBA00004167"/>
    </source>
</evidence>
<feature type="domain" description="TonB C-terminal" evidence="6">
    <location>
        <begin position="164"/>
        <end position="255"/>
    </location>
</feature>
<reference evidence="8" key="2">
    <citation type="submission" date="2023-07" db="EMBL/GenBank/DDBJ databases">
        <title>Shewanella mangrovi sp. nov., an acetaldehyde- degrading bacterium isolated from mangrove sediment.</title>
        <authorList>
            <person name="Liu Y."/>
        </authorList>
    </citation>
    <scope>NUCLEOTIDE SEQUENCE [LARGE SCALE GENOMIC DNA]</scope>
    <source>
        <strain evidence="8">C32</strain>
    </source>
</reference>
<keyword evidence="3" id="KW-1133">Transmembrane helix</keyword>
<evidence type="ECO:0000313" key="8">
    <source>
        <dbReference type="Proteomes" id="UP001201549"/>
    </source>
</evidence>
<sequence>MPRFQQFIVGSVLVHSAMLGAYHLWPAAEMPTISVSKQHSVSLGLMTAMAGSTAQQAIVQQAVQPTAPAEQEPQPKTPDMVQQPPKPTPQPPAKPVQQLAKVKENKPKPKEPPPEKTPAKPQTAIAQAATKAGDNGAQGSKQTVNKQQESGIANQAGGADLNQAYDLQVRQHLLSFKTTPKRMALRRAKGQVSLSFTIDRNGEVLQQMATVELGQSGFRHEALAMLRRAVPFPKPPQELDWQQRDYQLEINYQLQ</sequence>
<reference evidence="7 8" key="1">
    <citation type="submission" date="2022-02" db="EMBL/GenBank/DDBJ databases">
        <authorList>
            <person name="Zhuang L."/>
        </authorList>
    </citation>
    <scope>NUCLEOTIDE SEQUENCE [LARGE SCALE GENOMIC DNA]</scope>
    <source>
        <strain evidence="7 8">C32</strain>
    </source>
</reference>
<comment type="caution">
    <text evidence="7">The sequence shown here is derived from an EMBL/GenBank/DDBJ whole genome shotgun (WGS) entry which is preliminary data.</text>
</comment>
<name>A0ABT2FPZ6_9GAMM</name>
<evidence type="ECO:0000313" key="7">
    <source>
        <dbReference type="EMBL" id="MCS4558430.1"/>
    </source>
</evidence>
<feature type="region of interest" description="Disordered" evidence="5">
    <location>
        <begin position="62"/>
        <end position="148"/>
    </location>
</feature>
<feature type="compositionally biased region" description="Polar residues" evidence="5">
    <location>
        <begin position="137"/>
        <end position="148"/>
    </location>
</feature>
<keyword evidence="8" id="KW-1185">Reference proteome</keyword>
<dbReference type="EMBL" id="JAKOGG010000021">
    <property type="protein sequence ID" value="MCS4558430.1"/>
    <property type="molecule type" value="Genomic_DNA"/>
</dbReference>
<evidence type="ECO:0000256" key="4">
    <source>
        <dbReference type="ARBA" id="ARBA00023136"/>
    </source>
</evidence>
<dbReference type="Gene3D" id="3.30.1150.10">
    <property type="match status" value="1"/>
</dbReference>
<feature type="compositionally biased region" description="Pro residues" evidence="5">
    <location>
        <begin position="84"/>
        <end position="94"/>
    </location>
</feature>
<comment type="subcellular location">
    <subcellularLocation>
        <location evidence="1">Membrane</location>
        <topology evidence="1">Single-pass membrane protein</topology>
    </subcellularLocation>
</comment>
<dbReference type="Proteomes" id="UP001201549">
    <property type="component" value="Unassembled WGS sequence"/>
</dbReference>
<dbReference type="InterPro" id="IPR006260">
    <property type="entry name" value="TonB/TolA_C"/>
</dbReference>
<organism evidence="7 8">
    <name type="scientific">Shewanella electrica</name>
    <dbReference type="NCBI Taxonomy" id="515560"/>
    <lineage>
        <taxon>Bacteria</taxon>
        <taxon>Pseudomonadati</taxon>
        <taxon>Pseudomonadota</taxon>
        <taxon>Gammaproteobacteria</taxon>
        <taxon>Alteromonadales</taxon>
        <taxon>Shewanellaceae</taxon>
        <taxon>Shewanella</taxon>
    </lineage>
</organism>
<accession>A0ABT2FPZ6</accession>